<feature type="domain" description="PABS" evidence="9">
    <location>
        <begin position="25"/>
        <end position="261"/>
    </location>
</feature>
<evidence type="ECO:0000259" key="9">
    <source>
        <dbReference type="PROSITE" id="PS51006"/>
    </source>
</evidence>
<dbReference type="Proteomes" id="UP000012043">
    <property type="component" value="Unassembled WGS sequence"/>
</dbReference>
<keyword evidence="4 5" id="KW-0620">Polyamine biosynthesis</keyword>
<dbReference type="GO" id="GO:0008295">
    <property type="term" value="P:spermidine biosynthetic process"/>
    <property type="evidence" value="ECO:0007669"/>
    <property type="project" value="UniProtKB-UniRule"/>
</dbReference>
<name>J1YFF3_9ALTE</name>
<feature type="binding site" evidence="5">
    <location>
        <position position="187"/>
    </location>
    <ligand>
        <name>S-methyl-5'-thioadenosine</name>
        <dbReference type="ChEBI" id="CHEBI:17509"/>
    </ligand>
</feature>
<evidence type="ECO:0000313" key="10">
    <source>
        <dbReference type="EMBL" id="EJI86685.1"/>
    </source>
</evidence>
<dbReference type="InterPro" id="IPR037163">
    <property type="entry name" value="Spermidine_synt_N_sf"/>
</dbReference>
<evidence type="ECO:0000256" key="4">
    <source>
        <dbReference type="ARBA" id="ARBA00023115"/>
    </source>
</evidence>
<proteinExistence type="inferred from homology"/>
<dbReference type="PANTHER" id="PTHR11558:SF11">
    <property type="entry name" value="SPERMIDINE SYNTHASE"/>
    <property type="match status" value="1"/>
</dbReference>
<reference evidence="10 11" key="1">
    <citation type="journal article" date="2012" name="J. Bacteriol.">
        <title>Genome Sequence of Pectin-Degrading Alishewanella aestuarii Strain B11T, Isolated from Tidal Flat Sediment.</title>
        <authorList>
            <person name="Jung J."/>
            <person name="Choi S."/>
            <person name="Chun J."/>
            <person name="Park W."/>
        </authorList>
    </citation>
    <scope>NUCLEOTIDE SEQUENCE [LARGE SCALE GENOMIC DNA]</scope>
    <source>
        <strain evidence="10 11">B11</strain>
    </source>
</reference>
<dbReference type="Gene3D" id="2.30.140.10">
    <property type="entry name" value="Spermidine synthase, tetramerisation domain"/>
    <property type="match status" value="1"/>
</dbReference>
<gene>
    <name evidence="5" type="primary">speE</name>
    <name evidence="10" type="ORF">AEST_02310</name>
</gene>
<dbReference type="InterPro" id="IPR030373">
    <property type="entry name" value="PABS_CS"/>
</dbReference>
<feature type="binding site" evidence="5">
    <location>
        <position position="130"/>
    </location>
    <ligand>
        <name>S-methyl-5'-thioadenosine</name>
        <dbReference type="ChEBI" id="CHEBI:17509"/>
    </ligand>
</feature>
<evidence type="ECO:0000256" key="8">
    <source>
        <dbReference type="RuleBase" id="RU003837"/>
    </source>
</evidence>
<keyword evidence="3 5" id="KW-0745">Spermidine biosynthesis</keyword>
<evidence type="ECO:0000256" key="5">
    <source>
        <dbReference type="HAMAP-Rule" id="MF_00198"/>
    </source>
</evidence>
<evidence type="ECO:0000256" key="2">
    <source>
        <dbReference type="ARBA" id="ARBA00022679"/>
    </source>
</evidence>
<dbReference type="InterPro" id="IPR029063">
    <property type="entry name" value="SAM-dependent_MTases_sf"/>
</dbReference>
<feature type="binding site" evidence="5">
    <location>
        <position position="55"/>
    </location>
    <ligand>
        <name>S-methyl-5'-thioadenosine</name>
        <dbReference type="ChEBI" id="CHEBI:17509"/>
    </ligand>
</feature>
<dbReference type="HAMAP" id="MF_00198">
    <property type="entry name" value="Spermidine_synth"/>
    <property type="match status" value="1"/>
</dbReference>
<evidence type="ECO:0000256" key="6">
    <source>
        <dbReference type="PROSITE-ProRule" id="PRU00354"/>
    </source>
</evidence>
<dbReference type="PATRIC" id="fig|1197174.4.peg.228"/>
<dbReference type="PROSITE" id="PS51006">
    <property type="entry name" value="PABS_2"/>
    <property type="match status" value="1"/>
</dbReference>
<feature type="binding site" evidence="5">
    <location>
        <begin position="161"/>
        <end position="162"/>
    </location>
    <ligand>
        <name>S-methyl-5'-thioadenosine</name>
        <dbReference type="ChEBI" id="CHEBI:17509"/>
    </ligand>
</feature>
<dbReference type="InterPro" id="IPR035246">
    <property type="entry name" value="Spermidine_synt_N"/>
</dbReference>
<dbReference type="UniPathway" id="UPA00248">
    <property type="reaction ID" value="UER00314"/>
</dbReference>
<feature type="binding site" evidence="5">
    <location>
        <position position="110"/>
    </location>
    <ligand>
        <name>spermidine</name>
        <dbReference type="ChEBI" id="CHEBI:57834"/>
    </ligand>
</feature>
<keyword evidence="2 5" id="KW-0808">Transferase</keyword>
<evidence type="ECO:0000256" key="7">
    <source>
        <dbReference type="RuleBase" id="RU003836"/>
    </source>
</evidence>
<comment type="similarity">
    <text evidence="1 5 7">Belongs to the spermidine/spermine synthase family.</text>
</comment>
<sequence>MSALSQAKYAPYTLQGVKMSVFDDKKWLTEVFADSGSVFGLAITKKLDEVQSPFQKIAMYETTHFGNLMVIDDVIMLSSRDNFLYHEMLSHPVLFTHPNPKNVVIIGGGDCGTLREVLKHPGVERVTQIDIDEQVTRMAEKYFPELCASNNDSRATLKFEDGIKFMREAAPGSIDVIIVDSTDPIGPGEGLFNRAFYASCVAALANDGILVQQSESPLIHMPLLKAMRQAMSDAGFAGLQTLNFPQMVYPSGWWTCTLAKKSGAFNGFREADAAAAPFSTEYYNVEVHKAAGALPNFVKKAFAE</sequence>
<feature type="binding site" evidence="5">
    <location>
        <position position="86"/>
    </location>
    <ligand>
        <name>spermidine</name>
        <dbReference type="ChEBI" id="CHEBI:57834"/>
    </ligand>
</feature>
<comment type="catalytic activity">
    <reaction evidence="5 8">
        <text>S-adenosyl 3-(methylsulfanyl)propylamine + putrescine = S-methyl-5'-thioadenosine + spermidine + H(+)</text>
        <dbReference type="Rhea" id="RHEA:12721"/>
        <dbReference type="ChEBI" id="CHEBI:15378"/>
        <dbReference type="ChEBI" id="CHEBI:17509"/>
        <dbReference type="ChEBI" id="CHEBI:57443"/>
        <dbReference type="ChEBI" id="CHEBI:57834"/>
        <dbReference type="ChEBI" id="CHEBI:326268"/>
        <dbReference type="EC" id="2.5.1.16"/>
    </reaction>
</comment>
<dbReference type="EC" id="2.5.1.16" evidence="5"/>
<dbReference type="GO" id="GO:0005829">
    <property type="term" value="C:cytosol"/>
    <property type="evidence" value="ECO:0007669"/>
    <property type="project" value="TreeGrafter"/>
</dbReference>
<keyword evidence="11" id="KW-1185">Reference proteome</keyword>
<dbReference type="PROSITE" id="PS01330">
    <property type="entry name" value="PABS_1"/>
    <property type="match status" value="1"/>
</dbReference>
<dbReference type="Gene3D" id="3.40.50.150">
    <property type="entry name" value="Vaccinia Virus protein VP39"/>
    <property type="match status" value="1"/>
</dbReference>
<evidence type="ECO:0000256" key="3">
    <source>
        <dbReference type="ARBA" id="ARBA00023066"/>
    </source>
</evidence>
<dbReference type="EMBL" id="ALAB01000002">
    <property type="protein sequence ID" value="EJI86685.1"/>
    <property type="molecule type" value="Genomic_DNA"/>
</dbReference>
<organism evidence="10 11">
    <name type="scientific">Alishewanella aestuarii B11</name>
    <dbReference type="NCBI Taxonomy" id="1197174"/>
    <lineage>
        <taxon>Bacteria</taxon>
        <taxon>Pseudomonadati</taxon>
        <taxon>Pseudomonadota</taxon>
        <taxon>Gammaproteobacteria</taxon>
        <taxon>Alteromonadales</taxon>
        <taxon>Alteromonadaceae</taxon>
        <taxon>Alishewanella</taxon>
    </lineage>
</organism>
<feature type="active site" description="Proton acceptor" evidence="5 6">
    <location>
        <position position="180"/>
    </location>
</feature>
<protein>
    <recommendedName>
        <fullName evidence="5">Polyamine aminopropyltransferase</fullName>
    </recommendedName>
    <alternativeName>
        <fullName evidence="5">Putrescine aminopropyltransferase</fullName>
        <shortName evidence="5">PAPT</shortName>
    </alternativeName>
    <alternativeName>
        <fullName evidence="5">Spermidine synthase</fullName>
        <shortName evidence="5">SPDS</shortName>
        <shortName evidence="5">SPDSY</shortName>
        <ecNumber evidence="5">2.5.1.16</ecNumber>
    </alternativeName>
</protein>
<dbReference type="Pfam" id="PF17284">
    <property type="entry name" value="Spermine_synt_N"/>
    <property type="match status" value="1"/>
</dbReference>
<dbReference type="AlphaFoldDB" id="J1YFF3"/>
<dbReference type="GO" id="GO:0004766">
    <property type="term" value="F:spermidine synthase activity"/>
    <property type="evidence" value="ECO:0007669"/>
    <property type="project" value="UniProtKB-UniRule"/>
</dbReference>
<comment type="function">
    <text evidence="5">Catalyzes the irreversible transfer of a propylamine group from the amino donor S-adenosylmethioninamine (decarboxy-AdoMet) to putrescine (1,4-diaminobutane) to yield spermidine.</text>
</comment>
<accession>J1YFF3</accession>
<dbReference type="SUPFAM" id="SSF53335">
    <property type="entry name" value="S-adenosyl-L-methionine-dependent methyltransferases"/>
    <property type="match status" value="1"/>
</dbReference>
<comment type="pathway">
    <text evidence="5">Amine and polyamine biosynthesis; spermidine biosynthesis; spermidine from putrescine: step 1/1.</text>
</comment>
<dbReference type="NCBIfam" id="NF002010">
    <property type="entry name" value="PRK00811.1"/>
    <property type="match status" value="1"/>
</dbReference>
<dbReference type="PANTHER" id="PTHR11558">
    <property type="entry name" value="SPERMIDINE/SPERMINE SYNTHASE"/>
    <property type="match status" value="1"/>
</dbReference>
<evidence type="ECO:0000256" key="1">
    <source>
        <dbReference type="ARBA" id="ARBA00007867"/>
    </source>
</evidence>
<comment type="subunit">
    <text evidence="5">Homodimer or homotetramer.</text>
</comment>
<comment type="caution">
    <text evidence="10">The sequence shown here is derived from an EMBL/GenBank/DDBJ whole genome shotgun (WGS) entry which is preliminary data.</text>
</comment>
<feature type="binding site" evidence="5">
    <location>
        <begin position="180"/>
        <end position="183"/>
    </location>
    <ligand>
        <name>spermidine</name>
        <dbReference type="ChEBI" id="CHEBI:57834"/>
    </ligand>
</feature>
<dbReference type="InterPro" id="IPR030374">
    <property type="entry name" value="PABS"/>
</dbReference>
<dbReference type="CDD" id="cd02440">
    <property type="entry name" value="AdoMet_MTases"/>
    <property type="match status" value="1"/>
</dbReference>
<dbReference type="Pfam" id="PF01564">
    <property type="entry name" value="Spermine_synth"/>
    <property type="match status" value="1"/>
</dbReference>
<dbReference type="InterPro" id="IPR001045">
    <property type="entry name" value="Spermi_synthase"/>
</dbReference>
<dbReference type="NCBIfam" id="TIGR00417">
    <property type="entry name" value="speE"/>
    <property type="match status" value="1"/>
</dbReference>
<evidence type="ECO:0000313" key="11">
    <source>
        <dbReference type="Proteomes" id="UP000012043"/>
    </source>
</evidence>